<keyword evidence="3" id="KW-1185">Reference proteome</keyword>
<evidence type="ECO:0000313" key="3">
    <source>
        <dbReference type="Proteomes" id="UP001500443"/>
    </source>
</evidence>
<gene>
    <name evidence="2" type="ORF">GCM10009802_07290</name>
</gene>
<organism evidence="2 3">
    <name type="scientific">Streptomyces synnematoformans</name>
    <dbReference type="NCBI Taxonomy" id="415721"/>
    <lineage>
        <taxon>Bacteria</taxon>
        <taxon>Bacillati</taxon>
        <taxon>Actinomycetota</taxon>
        <taxon>Actinomycetes</taxon>
        <taxon>Kitasatosporales</taxon>
        <taxon>Streptomycetaceae</taxon>
        <taxon>Streptomyces</taxon>
    </lineage>
</organism>
<accession>A0ABP5J4C2</accession>
<comment type="caution">
    <text evidence="2">The sequence shown here is derived from an EMBL/GenBank/DDBJ whole genome shotgun (WGS) entry which is preliminary data.</text>
</comment>
<dbReference type="Proteomes" id="UP001500443">
    <property type="component" value="Unassembled WGS sequence"/>
</dbReference>
<evidence type="ECO:0000313" key="2">
    <source>
        <dbReference type="EMBL" id="GAA2110314.1"/>
    </source>
</evidence>
<protein>
    <submittedName>
        <fullName evidence="2">Uncharacterized protein</fullName>
    </submittedName>
</protein>
<feature type="compositionally biased region" description="Gly residues" evidence="1">
    <location>
        <begin position="85"/>
        <end position="94"/>
    </location>
</feature>
<sequence>MHIERPVAELLVYGAQPCEVGRGRPAVAVEQVRQGVLVNLHTVMLPAAGRGEYGRGAVKNGVGTSGYGVGTPGHTPAVLRRSAGGEVGGIGPRP</sequence>
<dbReference type="EMBL" id="BAAAPF010000008">
    <property type="protein sequence ID" value="GAA2110314.1"/>
    <property type="molecule type" value="Genomic_DNA"/>
</dbReference>
<evidence type="ECO:0000256" key="1">
    <source>
        <dbReference type="SAM" id="MobiDB-lite"/>
    </source>
</evidence>
<feature type="region of interest" description="Disordered" evidence="1">
    <location>
        <begin position="66"/>
        <end position="94"/>
    </location>
</feature>
<name>A0ABP5J4C2_9ACTN</name>
<proteinExistence type="predicted"/>
<reference evidence="3" key="1">
    <citation type="journal article" date="2019" name="Int. J. Syst. Evol. Microbiol.">
        <title>The Global Catalogue of Microorganisms (GCM) 10K type strain sequencing project: providing services to taxonomists for standard genome sequencing and annotation.</title>
        <authorList>
            <consortium name="The Broad Institute Genomics Platform"/>
            <consortium name="The Broad Institute Genome Sequencing Center for Infectious Disease"/>
            <person name="Wu L."/>
            <person name="Ma J."/>
        </authorList>
    </citation>
    <scope>NUCLEOTIDE SEQUENCE [LARGE SCALE GENOMIC DNA]</scope>
    <source>
        <strain evidence="3">JCM 15481</strain>
    </source>
</reference>